<dbReference type="InterPro" id="IPR018303">
    <property type="entry name" value="ATPase_P-typ_P_site"/>
</dbReference>
<organism evidence="20 21">
    <name type="scientific">Fusarium oxysporum</name>
    <name type="common">Fusarium vascular wilt</name>
    <dbReference type="NCBI Taxonomy" id="5507"/>
    <lineage>
        <taxon>Eukaryota</taxon>
        <taxon>Fungi</taxon>
        <taxon>Dikarya</taxon>
        <taxon>Ascomycota</taxon>
        <taxon>Pezizomycotina</taxon>
        <taxon>Sordariomycetes</taxon>
        <taxon>Hypocreomycetidae</taxon>
        <taxon>Hypocreales</taxon>
        <taxon>Nectriaceae</taxon>
        <taxon>Fusarium</taxon>
        <taxon>Fusarium oxysporum species complex</taxon>
    </lineage>
</organism>
<evidence type="ECO:0000256" key="17">
    <source>
        <dbReference type="ARBA" id="ARBA00047295"/>
    </source>
</evidence>
<keyword evidence="8" id="KW-0597">Phosphoprotein</keyword>
<feature type="transmembrane region" description="Helical" evidence="18">
    <location>
        <begin position="817"/>
        <end position="838"/>
    </location>
</feature>
<dbReference type="InterPro" id="IPR004014">
    <property type="entry name" value="ATPase_P-typ_cation-transptr_N"/>
</dbReference>
<evidence type="ECO:0000256" key="7">
    <source>
        <dbReference type="ARBA" id="ARBA00022519"/>
    </source>
</evidence>
<evidence type="ECO:0000256" key="13">
    <source>
        <dbReference type="ARBA" id="ARBA00022967"/>
    </source>
</evidence>
<dbReference type="InterPro" id="IPR023214">
    <property type="entry name" value="HAD_sf"/>
</dbReference>
<dbReference type="VEuPathDB" id="FungiDB:FOMG_10840"/>
<proteinExistence type="inferred from homology"/>
<comment type="function">
    <text evidence="1">Mediates magnesium influx to the cytosol.</text>
</comment>
<keyword evidence="11" id="KW-0067">ATP-binding</keyword>
<dbReference type="PROSITE" id="PS00154">
    <property type="entry name" value="ATPASE_E1_E2"/>
    <property type="match status" value="1"/>
</dbReference>
<dbReference type="GO" id="GO:0016887">
    <property type="term" value="F:ATP hydrolysis activity"/>
    <property type="evidence" value="ECO:0007669"/>
    <property type="project" value="InterPro"/>
</dbReference>
<comment type="subcellular location">
    <subcellularLocation>
        <location evidence="2">Cell inner membrane</location>
        <topology evidence="2">Multi-pass membrane protein</topology>
    </subcellularLocation>
</comment>
<feature type="transmembrane region" description="Helical" evidence="18">
    <location>
        <begin position="288"/>
        <end position="310"/>
    </location>
</feature>
<dbReference type="GO" id="GO:0005524">
    <property type="term" value="F:ATP binding"/>
    <property type="evidence" value="ECO:0007669"/>
    <property type="project" value="UniProtKB-KW"/>
</dbReference>
<dbReference type="Pfam" id="PF00122">
    <property type="entry name" value="E1-E2_ATPase"/>
    <property type="match status" value="1"/>
</dbReference>
<dbReference type="Gene3D" id="1.20.1110.10">
    <property type="entry name" value="Calcium-transporting ATPase, transmembrane domain"/>
    <property type="match status" value="2"/>
</dbReference>
<dbReference type="InterPro" id="IPR036412">
    <property type="entry name" value="HAD-like_sf"/>
</dbReference>
<dbReference type="Gene3D" id="2.70.150.10">
    <property type="entry name" value="Calcium-transporting ATPase, cytoplasmic transduction domain A"/>
    <property type="match status" value="1"/>
</dbReference>
<evidence type="ECO:0000256" key="6">
    <source>
        <dbReference type="ARBA" id="ARBA00022475"/>
    </source>
</evidence>
<dbReference type="EMBL" id="MRCY01000009">
    <property type="protein sequence ID" value="RKL20128.1"/>
    <property type="molecule type" value="Genomic_DNA"/>
</dbReference>
<comment type="similarity">
    <text evidence="3">Belongs to the cation transport ATPase (P-type) (TC 3.A.3) family. Type IIIB subfamily.</text>
</comment>
<dbReference type="VEuPathDB" id="FungiDB:FOZG_09365"/>
<protein>
    <recommendedName>
        <fullName evidence="5">Magnesium-transporting ATPase, P-type 1</fullName>
        <ecNumber evidence="4">7.2.2.14</ecNumber>
    </recommendedName>
    <alternativeName>
        <fullName evidence="16">Mg(2+) transport ATPase, P-type 1</fullName>
    </alternativeName>
</protein>
<feature type="transmembrane region" description="Helical" evidence="18">
    <location>
        <begin position="751"/>
        <end position="774"/>
    </location>
</feature>
<dbReference type="SUPFAM" id="SSF56784">
    <property type="entry name" value="HAD-like"/>
    <property type="match status" value="1"/>
</dbReference>
<keyword evidence="7" id="KW-0997">Cell inner membrane</keyword>
<evidence type="ECO:0000256" key="12">
    <source>
        <dbReference type="ARBA" id="ARBA00022842"/>
    </source>
</evidence>
<keyword evidence="9 18" id="KW-0812">Transmembrane</keyword>
<name>A0A420RSZ7_FUSOX</name>
<dbReference type="PRINTS" id="PR00120">
    <property type="entry name" value="HATPASE"/>
</dbReference>
<dbReference type="GO" id="GO:0005886">
    <property type="term" value="C:plasma membrane"/>
    <property type="evidence" value="ECO:0007669"/>
    <property type="project" value="UniProtKB-SubCell"/>
</dbReference>
<dbReference type="InterPro" id="IPR001757">
    <property type="entry name" value="P_typ_ATPase"/>
</dbReference>
<evidence type="ECO:0000256" key="14">
    <source>
        <dbReference type="ARBA" id="ARBA00022989"/>
    </source>
</evidence>
<evidence type="ECO:0000313" key="21">
    <source>
        <dbReference type="Proteomes" id="UP000285860"/>
    </source>
</evidence>
<dbReference type="VEuPathDB" id="FungiDB:FOC4_g10008425"/>
<dbReference type="InterPro" id="IPR008250">
    <property type="entry name" value="ATPase_P-typ_transduc_dom_A_sf"/>
</dbReference>
<dbReference type="SFLD" id="SFLDF00027">
    <property type="entry name" value="p-type_atpase"/>
    <property type="match status" value="1"/>
</dbReference>
<keyword evidence="12" id="KW-0460">Magnesium</keyword>
<gene>
    <name evidence="20" type="ORF">BFJ68_g2836</name>
</gene>
<keyword evidence="10" id="KW-0547">Nucleotide-binding</keyword>
<keyword evidence="6" id="KW-1003">Cell membrane</keyword>
<evidence type="ECO:0000256" key="10">
    <source>
        <dbReference type="ARBA" id="ARBA00022741"/>
    </source>
</evidence>
<dbReference type="InterPro" id="IPR023299">
    <property type="entry name" value="ATPase_P-typ_cyto_dom_N"/>
</dbReference>
<dbReference type="SFLD" id="SFLDG00002">
    <property type="entry name" value="C1.7:_P-type_atpase_like"/>
    <property type="match status" value="1"/>
</dbReference>
<evidence type="ECO:0000256" key="4">
    <source>
        <dbReference type="ARBA" id="ARBA00012786"/>
    </source>
</evidence>
<dbReference type="InterPro" id="IPR023298">
    <property type="entry name" value="ATPase_P-typ_TM_dom_sf"/>
</dbReference>
<dbReference type="PRINTS" id="PR00119">
    <property type="entry name" value="CATATPASE"/>
</dbReference>
<dbReference type="SUPFAM" id="SSF81660">
    <property type="entry name" value="Metal cation-transporting ATPase, ATP-binding domain N"/>
    <property type="match status" value="1"/>
</dbReference>
<evidence type="ECO:0000256" key="15">
    <source>
        <dbReference type="ARBA" id="ARBA00023136"/>
    </source>
</evidence>
<dbReference type="InterPro" id="IPR006415">
    <property type="entry name" value="P-type_ATPase_IIIB"/>
</dbReference>
<accession>A0A420RSZ7</accession>
<dbReference type="Gene3D" id="3.40.50.1000">
    <property type="entry name" value="HAD superfamily/HAD-like"/>
    <property type="match status" value="1"/>
</dbReference>
<evidence type="ECO:0000256" key="18">
    <source>
        <dbReference type="SAM" id="Phobius"/>
    </source>
</evidence>
<dbReference type="PANTHER" id="PTHR42861">
    <property type="entry name" value="CALCIUM-TRANSPORTING ATPASE"/>
    <property type="match status" value="1"/>
</dbReference>
<keyword evidence="14 18" id="KW-1133">Transmembrane helix</keyword>
<dbReference type="NCBIfam" id="TIGR01494">
    <property type="entry name" value="ATPase_P-type"/>
    <property type="match status" value="2"/>
</dbReference>
<comment type="catalytic activity">
    <reaction evidence="17">
        <text>Mg(2+)(out) + ATP + H2O = Mg(2+)(in) + ADP + phosphate + H(+)</text>
        <dbReference type="Rhea" id="RHEA:10260"/>
        <dbReference type="ChEBI" id="CHEBI:15377"/>
        <dbReference type="ChEBI" id="CHEBI:15378"/>
        <dbReference type="ChEBI" id="CHEBI:18420"/>
        <dbReference type="ChEBI" id="CHEBI:30616"/>
        <dbReference type="ChEBI" id="CHEBI:43474"/>
        <dbReference type="ChEBI" id="CHEBI:456216"/>
        <dbReference type="EC" id="7.2.2.14"/>
    </reaction>
</comment>
<dbReference type="Gene3D" id="3.40.1110.10">
    <property type="entry name" value="Calcium-transporting ATPase, cytoplasmic domain N"/>
    <property type="match status" value="1"/>
</dbReference>
<dbReference type="GO" id="GO:0015444">
    <property type="term" value="F:P-type magnesium transporter activity"/>
    <property type="evidence" value="ECO:0007669"/>
    <property type="project" value="UniProtKB-EC"/>
</dbReference>
<dbReference type="VEuPathDB" id="FungiDB:FOC1_g10015260"/>
<feature type="transmembrane region" description="Helical" evidence="18">
    <location>
        <begin position="89"/>
        <end position="111"/>
    </location>
</feature>
<dbReference type="Pfam" id="PF13246">
    <property type="entry name" value="Cation_ATPase"/>
    <property type="match status" value="1"/>
</dbReference>
<keyword evidence="15 18" id="KW-0472">Membrane</keyword>
<dbReference type="SFLD" id="SFLDS00003">
    <property type="entry name" value="Haloacid_Dehalogenase"/>
    <property type="match status" value="1"/>
</dbReference>
<dbReference type="Proteomes" id="UP000285860">
    <property type="component" value="Unassembled WGS sequence"/>
</dbReference>
<reference evidence="20 21" key="1">
    <citation type="journal article" date="2018" name="Sci. Rep.">
        <title>Characterisation of pathogen-specific regions and novel effector candidates in Fusarium oxysporum f. sp. cepae.</title>
        <authorList>
            <person name="Armitage A.D."/>
            <person name="Taylor A."/>
            <person name="Sobczyk M.K."/>
            <person name="Baxter L."/>
            <person name="Greenfield B.P."/>
            <person name="Bates H.J."/>
            <person name="Wilson F."/>
            <person name="Jackson A.C."/>
            <person name="Ott S."/>
            <person name="Harrison R.J."/>
            <person name="Clarkson J.P."/>
        </authorList>
    </citation>
    <scope>NUCLEOTIDE SEQUENCE [LARGE SCALE GENOMIC DNA]</scope>
    <source>
        <strain evidence="20 21">Fo_A28</strain>
    </source>
</reference>
<dbReference type="Pfam" id="PF00689">
    <property type="entry name" value="Cation_ATPase_C"/>
    <property type="match status" value="1"/>
</dbReference>
<keyword evidence="13" id="KW-1278">Translocase</keyword>
<dbReference type="Pfam" id="PF00690">
    <property type="entry name" value="Cation_ATPase_N"/>
    <property type="match status" value="1"/>
</dbReference>
<dbReference type="EC" id="7.2.2.14" evidence="4"/>
<dbReference type="SUPFAM" id="SSF81653">
    <property type="entry name" value="Calcium ATPase, transduction domain A"/>
    <property type="match status" value="1"/>
</dbReference>
<dbReference type="VEuPathDB" id="FungiDB:HZS61_014903"/>
<dbReference type="VEuPathDB" id="FungiDB:FOIG_01719"/>
<dbReference type="NCBIfam" id="TIGR01524">
    <property type="entry name" value="ATPase-IIIB_Mg"/>
    <property type="match status" value="1"/>
</dbReference>
<feature type="domain" description="Cation-transporting P-type ATPase N-terminal" evidence="19">
    <location>
        <begin position="44"/>
        <end position="117"/>
    </location>
</feature>
<evidence type="ECO:0000313" key="20">
    <source>
        <dbReference type="EMBL" id="RKL20128.1"/>
    </source>
</evidence>
<evidence type="ECO:0000256" key="9">
    <source>
        <dbReference type="ARBA" id="ARBA00022692"/>
    </source>
</evidence>
<sequence>MARHDTNILGRLGLRNGKSRARTATWQLNPDRASKSTPEDILRWIASMTPDTALAHLVSSSDGISEAEATARLRIHGQNVVSSRKPQSWFMLLLSVIPNPFNILLMFLAILNVAMPDPSWEGFAVLMVMIVISVAVRFWQEFQSGVAIFRLQSAIIPKIRVRRPATYTDELQLSWTEGTVLETDLVPGDIVILVPGAIVPADCLILESSYLRISQSAWTGESEPVGKDAGPHDAKEAFSIFDFGNVALMGTNIVSGHGVGLVLRTDAMIATMVKEVEKKRQPNAFQKGILNVTWMLIGFMVVMVPIVLCISGKVTGDWKNAALFSISVAVGLVPEMLPAIVNANLARAAHQLSKKQAIVKRLDSVQNLGAMTVLCSDKTGTLTKDELSVHRYSNAEGEDNLNIMELAKVDSQIQGNSGNNMDRAILNYHLPNGDEVGVAHYEQVRVIPFDFERRRSGCIVRGITGQYLLIVKGAFDEVLTRCSSMRSAGKSEYLSTEMQARWRQLAMQKNMEGYRVLLVASRILGKSYVNELDLLETNMTLEGMISFSDPPKDDAKDAIASLTELGVQVKVLTGDSLPVALNICRSLELLQHSETMDDDAEAISGPELALLEDSDEFDLAVERCSVFAKVTPKQKSLIVLALQKAGNCVGMLGDGINDCGALRDADVGISVDSGAGVAKDCADLILTEKGLSIIVRSVILGRITHGNTIKYIKMVASSNFGNVFSILAASAWLPFTPVSNLSDLAGNILKFIVVLGPTSSVIDMCTFSLNWFFYGIRTTADNVKLAQTHWFLQGLLTQTLIVHLLRTAKFPIIQSRAAPILVFSTASIMAIGFVLPWIPAFRPAFSFAQPAPTFVGFLAAELLLYAVEVQVVKIIYIKIFGTWL</sequence>
<evidence type="ECO:0000256" key="11">
    <source>
        <dbReference type="ARBA" id="ARBA00022840"/>
    </source>
</evidence>
<evidence type="ECO:0000256" key="16">
    <source>
        <dbReference type="ARBA" id="ARBA00029806"/>
    </source>
</evidence>
<dbReference type="SUPFAM" id="SSF81665">
    <property type="entry name" value="Calcium ATPase, transmembrane domain M"/>
    <property type="match status" value="1"/>
</dbReference>
<comment type="caution">
    <text evidence="20">The sequence shown here is derived from an EMBL/GenBank/DDBJ whole genome shotgun (WGS) entry which is preliminary data.</text>
</comment>
<dbReference type="InterPro" id="IPR006068">
    <property type="entry name" value="ATPase_P-typ_cation-transptr_C"/>
</dbReference>
<evidence type="ECO:0000256" key="3">
    <source>
        <dbReference type="ARBA" id="ARBA00008746"/>
    </source>
</evidence>
<feature type="transmembrane region" description="Helical" evidence="18">
    <location>
        <begin position="844"/>
        <end position="867"/>
    </location>
</feature>
<evidence type="ECO:0000259" key="19">
    <source>
        <dbReference type="SMART" id="SM00831"/>
    </source>
</evidence>
<evidence type="ECO:0000256" key="5">
    <source>
        <dbReference type="ARBA" id="ARBA00013555"/>
    </source>
</evidence>
<dbReference type="InterPro" id="IPR044492">
    <property type="entry name" value="P_typ_ATPase_HD_dom"/>
</dbReference>
<feature type="transmembrane region" description="Helical" evidence="18">
    <location>
        <begin position="322"/>
        <end position="345"/>
    </location>
</feature>
<feature type="transmembrane region" description="Helical" evidence="18">
    <location>
        <begin position="123"/>
        <end position="140"/>
    </location>
</feature>
<evidence type="ECO:0000256" key="1">
    <source>
        <dbReference type="ARBA" id="ARBA00003954"/>
    </source>
</evidence>
<dbReference type="InterPro" id="IPR059000">
    <property type="entry name" value="ATPase_P-type_domA"/>
</dbReference>
<evidence type="ECO:0000256" key="2">
    <source>
        <dbReference type="ARBA" id="ARBA00004429"/>
    </source>
</evidence>
<dbReference type="VEuPathDB" id="FungiDB:FOXG_02777"/>
<dbReference type="SMART" id="SM00831">
    <property type="entry name" value="Cation_ATPase_N"/>
    <property type="match status" value="1"/>
</dbReference>
<evidence type="ECO:0000256" key="8">
    <source>
        <dbReference type="ARBA" id="ARBA00022553"/>
    </source>
</evidence>
<dbReference type="AlphaFoldDB" id="A0A420RSZ7"/>